<accession>A0A9P6EV69</accession>
<dbReference type="AlphaFoldDB" id="A0A9P6EV69"/>
<gene>
    <name evidence="2" type="ORF">EC957_000777</name>
</gene>
<organism evidence="2 3">
    <name type="scientific">Mortierella hygrophila</name>
    <dbReference type="NCBI Taxonomy" id="979708"/>
    <lineage>
        <taxon>Eukaryota</taxon>
        <taxon>Fungi</taxon>
        <taxon>Fungi incertae sedis</taxon>
        <taxon>Mucoromycota</taxon>
        <taxon>Mortierellomycotina</taxon>
        <taxon>Mortierellomycetes</taxon>
        <taxon>Mortierellales</taxon>
        <taxon>Mortierellaceae</taxon>
        <taxon>Mortierella</taxon>
    </lineage>
</organism>
<evidence type="ECO:0000313" key="3">
    <source>
        <dbReference type="Proteomes" id="UP000723463"/>
    </source>
</evidence>
<evidence type="ECO:0000313" key="2">
    <source>
        <dbReference type="EMBL" id="KAF9536037.1"/>
    </source>
</evidence>
<feature type="compositionally biased region" description="Polar residues" evidence="1">
    <location>
        <begin position="97"/>
        <end position="107"/>
    </location>
</feature>
<sequence>MSIPSLAMTVMQQGLIIKLLLEHVGMDVPDTNSVDFLMEAIPTALGPDDCTEWKAFIEGSKKARVLREADDTKTNPVRQQQQKQLGSGQVSGRAATSHATTPFATPPQQYQQGQANGRGGGQGRNRGRSPHPYKGGHQHNNHGGQTR</sequence>
<proteinExistence type="predicted"/>
<reference evidence="2" key="1">
    <citation type="journal article" date="2020" name="Fungal Divers.">
        <title>Resolving the Mortierellaceae phylogeny through synthesis of multi-gene phylogenetics and phylogenomics.</title>
        <authorList>
            <person name="Vandepol N."/>
            <person name="Liber J."/>
            <person name="Desiro A."/>
            <person name="Na H."/>
            <person name="Kennedy M."/>
            <person name="Barry K."/>
            <person name="Grigoriev I.V."/>
            <person name="Miller A.N."/>
            <person name="O'Donnell K."/>
            <person name="Stajich J.E."/>
            <person name="Bonito G."/>
        </authorList>
    </citation>
    <scope>NUCLEOTIDE SEQUENCE</scope>
    <source>
        <strain evidence="2">NRRL 2591</strain>
    </source>
</reference>
<comment type="caution">
    <text evidence="2">The sequence shown here is derived from an EMBL/GenBank/DDBJ whole genome shotgun (WGS) entry which is preliminary data.</text>
</comment>
<dbReference type="EMBL" id="JAAAXW010001105">
    <property type="protein sequence ID" value="KAF9536037.1"/>
    <property type="molecule type" value="Genomic_DNA"/>
</dbReference>
<dbReference type="Proteomes" id="UP000723463">
    <property type="component" value="Unassembled WGS sequence"/>
</dbReference>
<feature type="compositionally biased region" description="Low complexity" evidence="1">
    <location>
        <begin position="79"/>
        <end position="92"/>
    </location>
</feature>
<protein>
    <submittedName>
        <fullName evidence="2">Uncharacterized protein</fullName>
    </submittedName>
</protein>
<evidence type="ECO:0000256" key="1">
    <source>
        <dbReference type="SAM" id="MobiDB-lite"/>
    </source>
</evidence>
<feature type="compositionally biased region" description="Basic residues" evidence="1">
    <location>
        <begin position="125"/>
        <end position="140"/>
    </location>
</feature>
<feature type="region of interest" description="Disordered" evidence="1">
    <location>
        <begin position="67"/>
        <end position="147"/>
    </location>
</feature>
<name>A0A9P6EV69_9FUNG</name>
<keyword evidence="3" id="KW-1185">Reference proteome</keyword>